<dbReference type="InterPro" id="IPR022385">
    <property type="entry name" value="Rhs_assc_core"/>
</dbReference>
<reference evidence="2 3" key="1">
    <citation type="submission" date="2020-01" db="EMBL/GenBank/DDBJ databases">
        <title>Complete genome sequence of Chitinophaga sp. H33E-04 isolated from quinoa roots.</title>
        <authorList>
            <person name="Weon H.-Y."/>
            <person name="Lee S.A."/>
        </authorList>
    </citation>
    <scope>NUCLEOTIDE SEQUENCE [LARGE SCALE GENOMIC DNA]</scope>
    <source>
        <strain evidence="2 3">H33E-04</strain>
    </source>
</reference>
<evidence type="ECO:0008006" key="4">
    <source>
        <dbReference type="Google" id="ProtNLM"/>
    </source>
</evidence>
<evidence type="ECO:0000313" key="2">
    <source>
        <dbReference type="EMBL" id="QHS58197.1"/>
    </source>
</evidence>
<evidence type="ECO:0000313" key="3">
    <source>
        <dbReference type="Proteomes" id="UP000476411"/>
    </source>
</evidence>
<keyword evidence="1" id="KW-0812">Transmembrane</keyword>
<accession>A0A6B9Z871</accession>
<organism evidence="2 3">
    <name type="scientific">Chitinophaga agri</name>
    <dbReference type="NCBI Taxonomy" id="2703787"/>
    <lineage>
        <taxon>Bacteria</taxon>
        <taxon>Pseudomonadati</taxon>
        <taxon>Bacteroidota</taxon>
        <taxon>Chitinophagia</taxon>
        <taxon>Chitinophagales</taxon>
        <taxon>Chitinophagaceae</taxon>
        <taxon>Chitinophaga</taxon>
    </lineage>
</organism>
<sequence>MKGEGNQQDYGFRIYDPRIGKFLSVDPLTKEYPWNSTYAFAENDVIRSIDLDGAEKDVKTFSYYLSDNKPSVKVTSDNYVQAEGTFNTLTLARRLGLTNAKPETTKERIARGLVASYHLPQNGTLSFFEFAPGMGKRIMQDINILVMVGSNILDISMLRILLSCMIIMHWRIKPRRKYIT</sequence>
<keyword evidence="1" id="KW-0472">Membrane</keyword>
<evidence type="ECO:0000256" key="1">
    <source>
        <dbReference type="SAM" id="Phobius"/>
    </source>
</evidence>
<gene>
    <name evidence="2" type="ORF">GWR21_00880</name>
</gene>
<dbReference type="AlphaFoldDB" id="A0A6B9Z871"/>
<dbReference type="Proteomes" id="UP000476411">
    <property type="component" value="Chromosome"/>
</dbReference>
<protein>
    <recommendedName>
        <fullName evidence="4">RHS repeat-associated core domain-containing protein</fullName>
    </recommendedName>
</protein>
<proteinExistence type="predicted"/>
<keyword evidence="3" id="KW-1185">Reference proteome</keyword>
<dbReference type="EMBL" id="CP048113">
    <property type="protein sequence ID" value="QHS58197.1"/>
    <property type="molecule type" value="Genomic_DNA"/>
</dbReference>
<name>A0A6B9Z871_9BACT</name>
<feature type="transmembrane region" description="Helical" evidence="1">
    <location>
        <begin position="144"/>
        <end position="168"/>
    </location>
</feature>
<keyword evidence="1" id="KW-1133">Transmembrane helix</keyword>
<dbReference type="KEGG" id="chih:GWR21_00880"/>
<dbReference type="Gene3D" id="2.180.10.10">
    <property type="entry name" value="RHS repeat-associated core"/>
    <property type="match status" value="1"/>
</dbReference>
<dbReference type="NCBIfam" id="TIGR03696">
    <property type="entry name" value="Rhs_assc_core"/>
    <property type="match status" value="1"/>
</dbReference>